<dbReference type="PANTHER" id="PTHR43328">
    <property type="entry name" value="ACETYLTRANSFERASE-RELATED"/>
    <property type="match status" value="1"/>
</dbReference>
<name>A0A1X6X8Z0_9MICO</name>
<feature type="domain" description="N-acetyltransferase" evidence="1">
    <location>
        <begin position="5"/>
        <end position="75"/>
    </location>
</feature>
<proteinExistence type="predicted"/>
<keyword evidence="3" id="KW-1185">Reference proteome</keyword>
<evidence type="ECO:0000259" key="1">
    <source>
        <dbReference type="Pfam" id="PF13302"/>
    </source>
</evidence>
<accession>A0A1X6X8Z0</accession>
<dbReference type="SUPFAM" id="SSF55729">
    <property type="entry name" value="Acyl-CoA N-acyltransferases (Nat)"/>
    <property type="match status" value="1"/>
</dbReference>
<evidence type="ECO:0000313" key="3">
    <source>
        <dbReference type="Proteomes" id="UP000195981"/>
    </source>
</evidence>
<dbReference type="InterPro" id="IPR016181">
    <property type="entry name" value="Acyl_CoA_acyltransferase"/>
</dbReference>
<dbReference type="GO" id="GO:0016747">
    <property type="term" value="F:acyltransferase activity, transferring groups other than amino-acyl groups"/>
    <property type="evidence" value="ECO:0007669"/>
    <property type="project" value="InterPro"/>
</dbReference>
<dbReference type="AlphaFoldDB" id="A0A1X6X8Z0"/>
<gene>
    <name evidence="2" type="ORF">FM110_13145</name>
</gene>
<protein>
    <recommendedName>
        <fullName evidence="1">N-acetyltransferase domain-containing protein</fullName>
    </recommendedName>
</protein>
<dbReference type="Gene3D" id="3.40.630.30">
    <property type="match status" value="1"/>
</dbReference>
<dbReference type="InterPro" id="IPR000182">
    <property type="entry name" value="GNAT_dom"/>
</dbReference>
<sequence>MLVGMQDVHATDFPLTRTVETGSWLGRDHQGKGIGTLMRQMAISFAFDELDAVACESGYIVGNEASRAVSRKAGYVENGQRTLVQQTRQGPVRAQEQRVIVTPDAVVRPAERVVVEGAEELRRFLSIER</sequence>
<organism evidence="2 3">
    <name type="scientific">Brachybacterium nesterenkovii</name>
    <dbReference type="NCBI Taxonomy" id="47847"/>
    <lineage>
        <taxon>Bacteria</taxon>
        <taxon>Bacillati</taxon>
        <taxon>Actinomycetota</taxon>
        <taxon>Actinomycetes</taxon>
        <taxon>Micrococcales</taxon>
        <taxon>Dermabacteraceae</taxon>
        <taxon>Brachybacterium</taxon>
    </lineage>
</organism>
<reference evidence="2 3" key="1">
    <citation type="submission" date="2017-02" db="EMBL/GenBank/DDBJ databases">
        <authorList>
            <person name="Peterson S.W."/>
        </authorList>
    </citation>
    <scope>NUCLEOTIDE SEQUENCE [LARGE SCALE GENOMIC DNA]</scope>
    <source>
        <strain evidence="2 3">CIP104813</strain>
    </source>
</reference>
<dbReference type="Pfam" id="PF13302">
    <property type="entry name" value="Acetyltransf_3"/>
    <property type="match status" value="1"/>
</dbReference>
<dbReference type="EMBL" id="FWFG01000113">
    <property type="protein sequence ID" value="SLM95636.1"/>
    <property type="molecule type" value="Genomic_DNA"/>
</dbReference>
<dbReference type="PANTHER" id="PTHR43328:SF1">
    <property type="entry name" value="N-ACETYLTRANSFERASE DOMAIN-CONTAINING PROTEIN"/>
    <property type="match status" value="1"/>
</dbReference>
<dbReference type="Proteomes" id="UP000195981">
    <property type="component" value="Unassembled WGS sequence"/>
</dbReference>
<evidence type="ECO:0000313" key="2">
    <source>
        <dbReference type="EMBL" id="SLM95636.1"/>
    </source>
</evidence>